<evidence type="ECO:0000259" key="8">
    <source>
        <dbReference type="Pfam" id="PF12704"/>
    </source>
</evidence>
<keyword evidence="9" id="KW-0067">ATP-binding</keyword>
<accession>A0A518CVY5</accession>
<keyword evidence="10" id="KW-1185">Reference proteome</keyword>
<dbReference type="GO" id="GO:0016787">
    <property type="term" value="F:hydrolase activity"/>
    <property type="evidence" value="ECO:0007669"/>
    <property type="project" value="UniProtKB-KW"/>
</dbReference>
<dbReference type="GO" id="GO:0005524">
    <property type="term" value="F:ATP binding"/>
    <property type="evidence" value="ECO:0007669"/>
    <property type="project" value="UniProtKB-KW"/>
</dbReference>
<name>A0A518CVY5_9BACT</name>
<gene>
    <name evidence="9" type="primary">macB_2</name>
    <name evidence="9" type="ORF">Pla163_04880</name>
</gene>
<evidence type="ECO:0000313" key="9">
    <source>
        <dbReference type="EMBL" id="QDU83389.1"/>
    </source>
</evidence>
<reference evidence="9 10" key="1">
    <citation type="submission" date="2019-02" db="EMBL/GenBank/DDBJ databases">
        <title>Deep-cultivation of Planctomycetes and their phenomic and genomic characterization uncovers novel biology.</title>
        <authorList>
            <person name="Wiegand S."/>
            <person name="Jogler M."/>
            <person name="Boedeker C."/>
            <person name="Pinto D."/>
            <person name="Vollmers J."/>
            <person name="Rivas-Marin E."/>
            <person name="Kohn T."/>
            <person name="Peeters S.H."/>
            <person name="Heuer A."/>
            <person name="Rast P."/>
            <person name="Oberbeckmann S."/>
            <person name="Bunk B."/>
            <person name="Jeske O."/>
            <person name="Meyerdierks A."/>
            <person name="Storesund J.E."/>
            <person name="Kallscheuer N."/>
            <person name="Luecker S."/>
            <person name="Lage O.M."/>
            <person name="Pohl T."/>
            <person name="Merkel B.J."/>
            <person name="Hornburger P."/>
            <person name="Mueller R.-W."/>
            <person name="Bruemmer F."/>
            <person name="Labrenz M."/>
            <person name="Spormann A.M."/>
            <person name="Op den Camp H."/>
            <person name="Overmann J."/>
            <person name="Amann R."/>
            <person name="Jetten M.S.M."/>
            <person name="Mascher T."/>
            <person name="Medema M.H."/>
            <person name="Devos D.P."/>
            <person name="Kaster A.-K."/>
            <person name="Ovreas L."/>
            <person name="Rohde M."/>
            <person name="Galperin M.Y."/>
            <person name="Jogler C."/>
        </authorList>
    </citation>
    <scope>NUCLEOTIDE SEQUENCE [LARGE SCALE GENOMIC DNA]</scope>
    <source>
        <strain evidence="9 10">Pla163</strain>
    </source>
</reference>
<dbReference type="Proteomes" id="UP000319342">
    <property type="component" value="Chromosome"/>
</dbReference>
<evidence type="ECO:0000313" key="10">
    <source>
        <dbReference type="Proteomes" id="UP000319342"/>
    </source>
</evidence>
<feature type="transmembrane region" description="Helical" evidence="6">
    <location>
        <begin position="352"/>
        <end position="374"/>
    </location>
</feature>
<keyword evidence="2" id="KW-1003">Cell membrane</keyword>
<keyword evidence="5 6" id="KW-0472">Membrane</keyword>
<sequence length="387" mass="41964">MLSLAFKNLFAHPLRSLLTIGALSIATFLVSFLASLVTALDVGLEGSGVRRLWTQTAVSLFASMPQSYEQKIENVEGVDDVVKFQWFGGDYIEPENFFAKFAVEPEGFAAAYPEMKMVQGSMEDFFANRRGAIIGDQLLERFPEFEVGKIVPLLGTIFPNEGGKAWEFEVVGVYTAEEPYIDRSAMFFHWDYFEDTIDALEGVPPEVGTFVFVPEEGADLDVVAARVDELFAGGPMRTLTTTESEFNRQFIGMIGSLPRFLSFLGAGVFVAILLACINTMLMAAREQTHDVGVLKALGFSDGRIFTLMLAQGLALCCIGGGLGLLLAKGSEPAFQDALARYFPAYRVTDQTLLGAAVISVAIGFVAGIIPAIGARRLSPVAALRANV</sequence>
<comment type="subcellular location">
    <subcellularLocation>
        <location evidence="1">Cell membrane</location>
        <topology evidence="1">Multi-pass membrane protein</topology>
    </subcellularLocation>
</comment>
<dbReference type="EC" id="3.6.3.-" evidence="9"/>
<evidence type="ECO:0000256" key="3">
    <source>
        <dbReference type="ARBA" id="ARBA00022692"/>
    </source>
</evidence>
<dbReference type="EMBL" id="CP036290">
    <property type="protein sequence ID" value="QDU83389.1"/>
    <property type="molecule type" value="Genomic_DNA"/>
</dbReference>
<keyword evidence="9" id="KW-0547">Nucleotide-binding</keyword>
<evidence type="ECO:0000256" key="4">
    <source>
        <dbReference type="ARBA" id="ARBA00022989"/>
    </source>
</evidence>
<evidence type="ECO:0000259" key="7">
    <source>
        <dbReference type="Pfam" id="PF02687"/>
    </source>
</evidence>
<dbReference type="GO" id="GO:0005886">
    <property type="term" value="C:plasma membrane"/>
    <property type="evidence" value="ECO:0007669"/>
    <property type="project" value="UniProtKB-SubCell"/>
</dbReference>
<evidence type="ECO:0000256" key="2">
    <source>
        <dbReference type="ARBA" id="ARBA00022475"/>
    </source>
</evidence>
<evidence type="ECO:0000256" key="1">
    <source>
        <dbReference type="ARBA" id="ARBA00004651"/>
    </source>
</evidence>
<proteinExistence type="predicted"/>
<feature type="transmembrane region" description="Helical" evidence="6">
    <location>
        <begin position="304"/>
        <end position="327"/>
    </location>
</feature>
<feature type="transmembrane region" description="Helical" evidence="6">
    <location>
        <begin position="260"/>
        <end position="283"/>
    </location>
</feature>
<evidence type="ECO:0000256" key="5">
    <source>
        <dbReference type="ARBA" id="ARBA00023136"/>
    </source>
</evidence>
<keyword evidence="9" id="KW-0378">Hydrolase</keyword>
<dbReference type="InterPro" id="IPR051125">
    <property type="entry name" value="ABC-4/HrtB_transporter"/>
</dbReference>
<dbReference type="RefSeq" id="WP_419186225.1">
    <property type="nucleotide sequence ID" value="NZ_CP036290.1"/>
</dbReference>
<feature type="domain" description="MacB-like periplasmic core" evidence="8">
    <location>
        <begin position="16"/>
        <end position="229"/>
    </location>
</feature>
<dbReference type="AlphaFoldDB" id="A0A518CVY5"/>
<protein>
    <submittedName>
        <fullName evidence="9">Macrolide export ATP-binding/permease protein MacB</fullName>
        <ecNumber evidence="9">3.6.3.-</ecNumber>
    </submittedName>
</protein>
<keyword evidence="4 6" id="KW-1133">Transmembrane helix</keyword>
<keyword evidence="3 6" id="KW-0812">Transmembrane</keyword>
<dbReference type="PANTHER" id="PTHR43738">
    <property type="entry name" value="ABC TRANSPORTER, MEMBRANE PROTEIN"/>
    <property type="match status" value="1"/>
</dbReference>
<dbReference type="InterPro" id="IPR025857">
    <property type="entry name" value="MacB_PCD"/>
</dbReference>
<evidence type="ECO:0000256" key="6">
    <source>
        <dbReference type="SAM" id="Phobius"/>
    </source>
</evidence>
<dbReference type="InterPro" id="IPR003838">
    <property type="entry name" value="ABC3_permease_C"/>
</dbReference>
<organism evidence="9 10">
    <name type="scientific">Rohdeia mirabilis</name>
    <dbReference type="NCBI Taxonomy" id="2528008"/>
    <lineage>
        <taxon>Bacteria</taxon>
        <taxon>Pseudomonadati</taxon>
        <taxon>Planctomycetota</taxon>
        <taxon>Planctomycetia</taxon>
        <taxon>Planctomycetia incertae sedis</taxon>
        <taxon>Rohdeia</taxon>
    </lineage>
</organism>
<dbReference type="PANTHER" id="PTHR43738:SF3">
    <property type="entry name" value="ABC TRANSPORTER PERMEASE"/>
    <property type="match status" value="1"/>
</dbReference>
<feature type="domain" description="ABC3 transporter permease C-terminal" evidence="7">
    <location>
        <begin position="264"/>
        <end position="379"/>
    </location>
</feature>
<dbReference type="Pfam" id="PF02687">
    <property type="entry name" value="FtsX"/>
    <property type="match status" value="1"/>
</dbReference>
<dbReference type="Pfam" id="PF12704">
    <property type="entry name" value="MacB_PCD"/>
    <property type="match status" value="1"/>
</dbReference>